<protein>
    <submittedName>
        <fullName evidence="2">Uncharacterized protein</fullName>
    </submittedName>
</protein>
<dbReference type="EMBL" id="JABBWD010000013">
    <property type="protein sequence ID" value="KAG1779195.1"/>
    <property type="molecule type" value="Genomic_DNA"/>
</dbReference>
<dbReference type="AlphaFoldDB" id="A0A9P6ZZU6"/>
<accession>A0A9P6ZZU6</accession>
<evidence type="ECO:0000313" key="2">
    <source>
        <dbReference type="EMBL" id="KAG1779195.1"/>
    </source>
</evidence>
<keyword evidence="1" id="KW-0175">Coiled coil</keyword>
<dbReference type="OrthoDB" id="2630529at2759"/>
<comment type="caution">
    <text evidence="2">The sequence shown here is derived from an EMBL/GenBank/DDBJ whole genome shotgun (WGS) entry which is preliminary data.</text>
</comment>
<keyword evidence="3" id="KW-1185">Reference proteome</keyword>
<evidence type="ECO:0000313" key="3">
    <source>
        <dbReference type="Proteomes" id="UP000714275"/>
    </source>
</evidence>
<dbReference type="Proteomes" id="UP000714275">
    <property type="component" value="Unassembled WGS sequence"/>
</dbReference>
<name>A0A9P6ZZU6_9AGAM</name>
<organism evidence="2 3">
    <name type="scientific">Suillus placidus</name>
    <dbReference type="NCBI Taxonomy" id="48579"/>
    <lineage>
        <taxon>Eukaryota</taxon>
        <taxon>Fungi</taxon>
        <taxon>Dikarya</taxon>
        <taxon>Basidiomycota</taxon>
        <taxon>Agaricomycotina</taxon>
        <taxon>Agaricomycetes</taxon>
        <taxon>Agaricomycetidae</taxon>
        <taxon>Boletales</taxon>
        <taxon>Suillineae</taxon>
        <taxon>Suillaceae</taxon>
        <taxon>Suillus</taxon>
    </lineage>
</organism>
<gene>
    <name evidence="2" type="ORF">EV702DRAFT_126338</name>
</gene>
<evidence type="ECO:0000256" key="1">
    <source>
        <dbReference type="SAM" id="Coils"/>
    </source>
</evidence>
<proteinExistence type="predicted"/>
<reference evidence="2" key="1">
    <citation type="journal article" date="2020" name="New Phytol.">
        <title>Comparative genomics reveals dynamic genome evolution in host specialist ectomycorrhizal fungi.</title>
        <authorList>
            <person name="Lofgren L.A."/>
            <person name="Nguyen N.H."/>
            <person name="Vilgalys R."/>
            <person name="Ruytinx J."/>
            <person name="Liao H.L."/>
            <person name="Branco S."/>
            <person name="Kuo A."/>
            <person name="LaButti K."/>
            <person name="Lipzen A."/>
            <person name="Andreopoulos W."/>
            <person name="Pangilinan J."/>
            <person name="Riley R."/>
            <person name="Hundley H."/>
            <person name="Na H."/>
            <person name="Barry K."/>
            <person name="Grigoriev I.V."/>
            <person name="Stajich J.E."/>
            <person name="Kennedy P.G."/>
        </authorList>
    </citation>
    <scope>NUCLEOTIDE SEQUENCE</scope>
    <source>
        <strain evidence="2">DOB743</strain>
    </source>
</reference>
<feature type="coiled-coil region" evidence="1">
    <location>
        <begin position="115"/>
        <end position="144"/>
    </location>
</feature>
<sequence length="464" mass="52269">MPDPWQSIIFDDPRSEHPMLPLVIKVMHCIYRTVNPTRPPPPTVMKWRYSQSLSYLVNEDGYVPSIVILNLREGKRDSTMKTLFTINLNTMTVNDRARNRHFPVPNEIGSSLRDLDEYVRKAVREKKEADVEEARRREREREEHMTRLQVFYRCLFDKGLIDGDYGKPFSIDSLLCPICSSRQTSCSKCRIISCSNSDCAASSAVPIVRCSRAFHQARQFCTSCLESPGSLPQLGKCPICLRLFCAGELSWCVGRPISNDGGLATSSSNPDVSGITRVHPARPLSCNTTACMPNSQDGRRDGRQCSNPECWSIRLCSTKVCPECITQDSFSCPCGRYWTCGSCEPQSSTVRRLLTCPRCLQCFCTLCSYIKACGLCRRVGLCNDCIEEVSHEAEHTLGGNLLFKCQNCQGHLCNACNDVGKSCRICSQILCKICEESEECKRCAHLRRVCDSPVLVRMRLNHSY</sequence>